<dbReference type="InterPro" id="IPR006059">
    <property type="entry name" value="SBP"/>
</dbReference>
<evidence type="ECO:0000256" key="3">
    <source>
        <dbReference type="ARBA" id="ARBA00022729"/>
    </source>
</evidence>
<accession>A0A1W0CL02</accession>
<comment type="caution">
    <text evidence="7">The sequence shown here is derived from an EMBL/GenBank/DDBJ whole genome shotgun (WGS) entry which is preliminary data.</text>
</comment>
<evidence type="ECO:0000256" key="4">
    <source>
        <dbReference type="ARBA" id="ARBA00022764"/>
    </source>
</evidence>
<gene>
    <name evidence="7" type="ORF">B0T45_17365</name>
</gene>
<dbReference type="Proteomes" id="UP000192721">
    <property type="component" value="Unassembled WGS sequence"/>
</dbReference>
<feature type="chain" id="PRO_5012348062" description="Putrescine-binding periplasmic protein" evidence="6">
    <location>
        <begin position="31"/>
        <end position="373"/>
    </location>
</feature>
<dbReference type="AlphaFoldDB" id="A0A1W0CL02"/>
<dbReference type="Pfam" id="PF13416">
    <property type="entry name" value="SBP_bac_8"/>
    <property type="match status" value="1"/>
</dbReference>
<sequence>MKQSASRLTAGWVCAGLLSSLLAMSNSARAGDDNTLNVYNFSMNIGRDTVRKFEKETGIKVRYDIYDTDDTLLTKLMVGHSNYDVVFPSSSYFIKEVGAGLFAKLDQKKIPNARNIDPQISKALMNVDPKASYAVPYIYGVTGVAYNATEVRKRLGSEAPVDSWDLVFDPKWVAKLKGCGVSLVDNGAETAADVLLKLRLNPNSKSPADYKAAFTHLKKVRPYVTQFNATTYIDEMANGNLCVSTAFSGDVLTAKLRAKEAGHPTDLKFVIPKEGAPLWITLMAIPADAPHMDNALKFINFLLRPDIAAEITSEIKFPSAVKAVRNLVSPDIANDTMIYPSDADRSRLILEQDVPPAITRLINREFTELKAGR</sequence>
<dbReference type="SUPFAM" id="SSF53850">
    <property type="entry name" value="Periplasmic binding protein-like II"/>
    <property type="match status" value="1"/>
</dbReference>
<keyword evidence="2 5" id="KW-0813">Transport</keyword>
<evidence type="ECO:0000256" key="5">
    <source>
        <dbReference type="PIRNR" id="PIRNR019574"/>
    </source>
</evidence>
<reference evidence="7 8" key="1">
    <citation type="submission" date="2017-02" db="EMBL/GenBank/DDBJ databases">
        <title>Chromobacterium haemolyticum H5244.</title>
        <authorList>
            <person name="Gulvik C.A."/>
        </authorList>
    </citation>
    <scope>NUCLEOTIDE SEQUENCE [LARGE SCALE GENOMIC DNA]</scope>
    <source>
        <strain evidence="7 8">H5244</strain>
    </source>
</reference>
<dbReference type="Gene3D" id="3.40.190.10">
    <property type="entry name" value="Periplasmic binding protein-like II"/>
    <property type="match status" value="2"/>
</dbReference>
<evidence type="ECO:0000313" key="8">
    <source>
        <dbReference type="Proteomes" id="UP000192721"/>
    </source>
</evidence>
<dbReference type="GO" id="GO:0015846">
    <property type="term" value="P:polyamine transport"/>
    <property type="evidence" value="ECO:0007669"/>
    <property type="project" value="InterPro"/>
</dbReference>
<dbReference type="PIRSF" id="PIRSF019574">
    <property type="entry name" value="Periplasmic_polyamine_BP"/>
    <property type="match status" value="1"/>
</dbReference>
<dbReference type="GO" id="GO:0019808">
    <property type="term" value="F:polyamine binding"/>
    <property type="evidence" value="ECO:0007669"/>
    <property type="project" value="InterPro"/>
</dbReference>
<evidence type="ECO:0000256" key="6">
    <source>
        <dbReference type="SAM" id="SignalP"/>
    </source>
</evidence>
<evidence type="ECO:0000313" key="7">
    <source>
        <dbReference type="EMBL" id="OQS35429.1"/>
    </source>
</evidence>
<keyword evidence="4 5" id="KW-0574">Periplasm</keyword>
<name>A0A1W0CL02_9NEIS</name>
<dbReference type="PRINTS" id="PR00909">
    <property type="entry name" value="SPERMDNBNDNG"/>
</dbReference>
<dbReference type="RefSeq" id="WP_081556330.1">
    <property type="nucleotide sequence ID" value="NZ_MUKV01000027.1"/>
</dbReference>
<dbReference type="EMBL" id="MUKV01000027">
    <property type="protein sequence ID" value="OQS35429.1"/>
    <property type="molecule type" value="Genomic_DNA"/>
</dbReference>
<protein>
    <recommendedName>
        <fullName evidence="5">Putrescine-binding periplasmic protein</fullName>
    </recommendedName>
</protein>
<dbReference type="GO" id="GO:0042597">
    <property type="term" value="C:periplasmic space"/>
    <property type="evidence" value="ECO:0007669"/>
    <property type="project" value="UniProtKB-SubCell"/>
</dbReference>
<dbReference type="PANTHER" id="PTHR30222">
    <property type="entry name" value="SPERMIDINE/PUTRESCINE-BINDING PERIPLASMIC PROTEIN"/>
    <property type="match status" value="1"/>
</dbReference>
<evidence type="ECO:0000256" key="1">
    <source>
        <dbReference type="ARBA" id="ARBA00004418"/>
    </source>
</evidence>
<comment type="function">
    <text evidence="5">Required for the activity of the bacterial periplasmic transport system of putrescine.</text>
</comment>
<proteinExistence type="inferred from homology"/>
<keyword evidence="3 6" id="KW-0732">Signal</keyword>
<evidence type="ECO:0000256" key="2">
    <source>
        <dbReference type="ARBA" id="ARBA00022448"/>
    </source>
</evidence>
<comment type="similarity">
    <text evidence="5">Belongs to the bacterial solute-binding protein PotD/PotF family.</text>
</comment>
<dbReference type="InterPro" id="IPR001188">
    <property type="entry name" value="Sperm_putr-bd"/>
</dbReference>
<dbReference type="PANTHER" id="PTHR30222:SF12">
    <property type="entry name" value="NORSPERMIDINE SENSOR"/>
    <property type="match status" value="1"/>
</dbReference>
<organism evidence="7 8">
    <name type="scientific">Chromobacterium haemolyticum</name>
    <dbReference type="NCBI Taxonomy" id="394935"/>
    <lineage>
        <taxon>Bacteria</taxon>
        <taxon>Pseudomonadati</taxon>
        <taxon>Pseudomonadota</taxon>
        <taxon>Betaproteobacteria</taxon>
        <taxon>Neisseriales</taxon>
        <taxon>Chromobacteriaceae</taxon>
        <taxon>Chromobacterium</taxon>
    </lineage>
</organism>
<comment type="subcellular location">
    <subcellularLocation>
        <location evidence="1 5">Periplasm</location>
    </subcellularLocation>
</comment>
<feature type="signal peptide" evidence="6">
    <location>
        <begin position="1"/>
        <end position="30"/>
    </location>
</feature>